<evidence type="ECO:0000313" key="4">
    <source>
        <dbReference type="EMBL" id="GII92714.1"/>
    </source>
</evidence>
<dbReference type="GO" id="GO:0004674">
    <property type="term" value="F:protein serine/threonine kinase activity"/>
    <property type="evidence" value="ECO:0007669"/>
    <property type="project" value="UniProtKB-KW"/>
</dbReference>
<feature type="domain" description="Histidine kinase/HSP90-like ATPase" evidence="2">
    <location>
        <begin position="198"/>
        <end position="310"/>
    </location>
</feature>
<evidence type="ECO:0000259" key="2">
    <source>
        <dbReference type="Pfam" id="PF13581"/>
    </source>
</evidence>
<comment type="caution">
    <text evidence="4">The sequence shown here is derived from an EMBL/GenBank/DDBJ whole genome shotgun (WGS) entry which is preliminary data.</text>
</comment>
<evidence type="ECO:0000256" key="1">
    <source>
        <dbReference type="ARBA" id="ARBA00022527"/>
    </source>
</evidence>
<dbReference type="Proteomes" id="UP000606172">
    <property type="component" value="Unassembled WGS sequence"/>
</dbReference>
<feature type="domain" description="MEDS" evidence="3">
    <location>
        <begin position="15"/>
        <end position="156"/>
    </location>
</feature>
<evidence type="ECO:0000313" key="5">
    <source>
        <dbReference type="Proteomes" id="UP000606172"/>
    </source>
</evidence>
<name>A0A919RHY3_9ACTN</name>
<dbReference type="Pfam" id="PF13581">
    <property type="entry name" value="HATPase_c_2"/>
    <property type="match status" value="1"/>
</dbReference>
<gene>
    <name evidence="4" type="ORF">Ssi02_29450</name>
</gene>
<dbReference type="CDD" id="cd16936">
    <property type="entry name" value="HATPase_RsbW-like"/>
    <property type="match status" value="1"/>
</dbReference>
<dbReference type="NCBIfam" id="NF041045">
    <property type="entry name" value="RsbA_anti_sig"/>
    <property type="match status" value="1"/>
</dbReference>
<dbReference type="PANTHER" id="PTHR35526:SF3">
    <property type="entry name" value="ANTI-SIGMA-F FACTOR RSBW"/>
    <property type="match status" value="1"/>
</dbReference>
<dbReference type="Pfam" id="PF14417">
    <property type="entry name" value="MEDS"/>
    <property type="match status" value="1"/>
</dbReference>
<accession>A0A919RHY3</accession>
<dbReference type="InterPro" id="IPR003594">
    <property type="entry name" value="HATPase_dom"/>
</dbReference>
<keyword evidence="1" id="KW-0418">Kinase</keyword>
<reference evidence="4" key="1">
    <citation type="submission" date="2021-01" db="EMBL/GenBank/DDBJ databases">
        <title>Whole genome shotgun sequence of Sinosporangium siamense NBRC 109515.</title>
        <authorList>
            <person name="Komaki H."/>
            <person name="Tamura T."/>
        </authorList>
    </citation>
    <scope>NUCLEOTIDE SEQUENCE</scope>
    <source>
        <strain evidence="4">NBRC 109515</strain>
    </source>
</reference>
<dbReference type="InterPro" id="IPR025847">
    <property type="entry name" value="MEDS_domain"/>
</dbReference>
<dbReference type="AlphaFoldDB" id="A0A919RHY3"/>
<dbReference type="Gene3D" id="3.30.565.10">
    <property type="entry name" value="Histidine kinase-like ATPase, C-terminal domain"/>
    <property type="match status" value="1"/>
</dbReference>
<dbReference type="InterPro" id="IPR050267">
    <property type="entry name" value="Anti-sigma-factor_SerPK"/>
</dbReference>
<proteinExistence type="predicted"/>
<dbReference type="RefSeq" id="WP_204025723.1">
    <property type="nucleotide sequence ID" value="NZ_BOOW01000018.1"/>
</dbReference>
<dbReference type="SUPFAM" id="SSF55874">
    <property type="entry name" value="ATPase domain of HSP90 chaperone/DNA topoisomerase II/histidine kinase"/>
    <property type="match status" value="1"/>
</dbReference>
<dbReference type="InterPro" id="IPR036890">
    <property type="entry name" value="HATPase_C_sf"/>
</dbReference>
<dbReference type="InterPro" id="IPR047718">
    <property type="entry name" value="RsbA-like_anti_sig"/>
</dbReference>
<protein>
    <submittedName>
        <fullName evidence="4">Anti-sigma regulatory factor</fullName>
    </submittedName>
</protein>
<keyword evidence="1" id="KW-0808">Transferase</keyword>
<keyword evidence="5" id="KW-1185">Reference proteome</keyword>
<dbReference type="EMBL" id="BOOW01000018">
    <property type="protein sequence ID" value="GII92714.1"/>
    <property type="molecule type" value="Genomic_DNA"/>
</dbReference>
<sequence length="315" mass="34590">MQPDRDARAGEAFAHIAVPYASEDESLRVLLPAVQKAISAGHRVLLSTGPLIRDLLAAALGPDISRVDHRPADSWYLHPYRTLTATHDYSLGHHGHTLLIGEPIWPGRDERETREWIRYESVVNALFSGAQVTAMCLFDRRSTPFHVLAQVARTHPSYLTGQSVRHSTAYVPPDQLRLHGDETPLTEPPSPSVSAEFTPGDLGRLRQTVTDYALRAGMPRDQVVSLVLSVSEIAANSVKHGAGHGVLAMWTTGQELVCEIADPGGAINAPLPGYLPPEPESDRGYGLWISRQLCDLVEIREQNGSLHVRLHMKLV</sequence>
<keyword evidence="1" id="KW-0723">Serine/threonine-protein kinase</keyword>
<organism evidence="4 5">
    <name type="scientific">Sinosporangium siamense</name>
    <dbReference type="NCBI Taxonomy" id="1367973"/>
    <lineage>
        <taxon>Bacteria</taxon>
        <taxon>Bacillati</taxon>
        <taxon>Actinomycetota</taxon>
        <taxon>Actinomycetes</taxon>
        <taxon>Streptosporangiales</taxon>
        <taxon>Streptosporangiaceae</taxon>
        <taxon>Sinosporangium</taxon>
    </lineage>
</organism>
<evidence type="ECO:0000259" key="3">
    <source>
        <dbReference type="Pfam" id="PF14417"/>
    </source>
</evidence>
<dbReference type="PANTHER" id="PTHR35526">
    <property type="entry name" value="ANTI-SIGMA-F FACTOR RSBW-RELATED"/>
    <property type="match status" value="1"/>
</dbReference>